<dbReference type="SUPFAM" id="SSF46785">
    <property type="entry name" value="Winged helix' DNA-binding domain"/>
    <property type="match status" value="1"/>
</dbReference>
<sequence length="306" mass="35821">MKIDRMLEIIIYLVNHDNVSARYLAERFGVSVRTIQRDIVSISSIGIPVYAAGGKYGGYSILPTYKMKNLNIREDEQQMIRKALESLATSYTSDTLDGLIEKYNAIVEKEGGQKVFWDFGVSRENKKVQDSNRLLEKAIHNKNVVSFSYQKADGTQSQQSVEPLAIHYKWYAWYLFAYLEKRQAYRTYKIARMRDITIEERKAVRDHGDIRERMKESEKEYYRTCIAIEIHFHEKEADLMEEFFPDCAVERLPDGQCRTFIYVPPGERLWKALLLSFGDRVRVVGPEEYKEDLILTAQKFLSNYDI</sequence>
<keyword evidence="2" id="KW-0804">Transcription</keyword>
<dbReference type="Pfam" id="PF13280">
    <property type="entry name" value="WYL"/>
    <property type="match status" value="1"/>
</dbReference>
<dbReference type="PROSITE" id="PS52050">
    <property type="entry name" value="WYL"/>
    <property type="match status" value="1"/>
</dbReference>
<protein>
    <submittedName>
        <fullName evidence="4">HTH domain protein</fullName>
    </submittedName>
</protein>
<dbReference type="InterPro" id="IPR001034">
    <property type="entry name" value="DeoR_HTH"/>
</dbReference>
<dbReference type="EMBL" id="MCGH01000002">
    <property type="protein sequence ID" value="ODM06234.1"/>
    <property type="molecule type" value="Genomic_DNA"/>
</dbReference>
<evidence type="ECO:0000313" key="4">
    <source>
        <dbReference type="EMBL" id="ODM06234.1"/>
    </source>
</evidence>
<dbReference type="Proteomes" id="UP000094067">
    <property type="component" value="Unassembled WGS sequence"/>
</dbReference>
<dbReference type="InterPro" id="IPR028349">
    <property type="entry name" value="PafC-like"/>
</dbReference>
<name>A0A1E3ABT6_9FIRM</name>
<dbReference type="Gene3D" id="1.10.10.10">
    <property type="entry name" value="Winged helix-like DNA-binding domain superfamily/Winged helix DNA-binding domain"/>
    <property type="match status" value="1"/>
</dbReference>
<evidence type="ECO:0000256" key="1">
    <source>
        <dbReference type="ARBA" id="ARBA00023015"/>
    </source>
</evidence>
<evidence type="ECO:0000256" key="2">
    <source>
        <dbReference type="ARBA" id="ARBA00023163"/>
    </source>
</evidence>
<gene>
    <name evidence="4" type="ORF">BEI61_02123</name>
</gene>
<dbReference type="InterPro" id="IPR026881">
    <property type="entry name" value="WYL_dom"/>
</dbReference>
<dbReference type="InterPro" id="IPR057727">
    <property type="entry name" value="WCX_dom"/>
</dbReference>
<dbReference type="PROSITE" id="PS51000">
    <property type="entry name" value="HTH_DEOR_2"/>
    <property type="match status" value="1"/>
</dbReference>
<dbReference type="Pfam" id="PF25583">
    <property type="entry name" value="WCX"/>
    <property type="match status" value="1"/>
</dbReference>
<evidence type="ECO:0000259" key="3">
    <source>
        <dbReference type="PROSITE" id="PS51000"/>
    </source>
</evidence>
<dbReference type="Pfam" id="PF08279">
    <property type="entry name" value="HTH_11"/>
    <property type="match status" value="1"/>
</dbReference>
<dbReference type="PIRSF" id="PIRSF016838">
    <property type="entry name" value="PafC"/>
    <property type="match status" value="1"/>
</dbReference>
<organism evidence="4 5">
    <name type="scientific">Eisenbergiella tayi</name>
    <dbReference type="NCBI Taxonomy" id="1432052"/>
    <lineage>
        <taxon>Bacteria</taxon>
        <taxon>Bacillati</taxon>
        <taxon>Bacillota</taxon>
        <taxon>Clostridia</taxon>
        <taxon>Lachnospirales</taxon>
        <taxon>Lachnospiraceae</taxon>
        <taxon>Eisenbergiella</taxon>
    </lineage>
</organism>
<evidence type="ECO:0000313" key="5">
    <source>
        <dbReference type="Proteomes" id="UP000094067"/>
    </source>
</evidence>
<dbReference type="PANTHER" id="PTHR34580:SF1">
    <property type="entry name" value="PROTEIN PAFC"/>
    <property type="match status" value="1"/>
</dbReference>
<dbReference type="PATRIC" id="fig|1432052.4.peg.2377"/>
<dbReference type="InterPro" id="IPR036388">
    <property type="entry name" value="WH-like_DNA-bd_sf"/>
</dbReference>
<dbReference type="InterPro" id="IPR013196">
    <property type="entry name" value="HTH_11"/>
</dbReference>
<dbReference type="GO" id="GO:0003700">
    <property type="term" value="F:DNA-binding transcription factor activity"/>
    <property type="evidence" value="ECO:0007669"/>
    <property type="project" value="InterPro"/>
</dbReference>
<reference evidence="4 5" key="1">
    <citation type="submission" date="2016-07" db="EMBL/GenBank/DDBJ databases">
        <title>Characterization of isolates of Eisenbergiella tayi derived from blood cultures, using whole genome sequencing.</title>
        <authorList>
            <person name="Burdz T."/>
            <person name="Wiebe D."/>
            <person name="Huynh C."/>
            <person name="Bernard K."/>
        </authorList>
    </citation>
    <scope>NUCLEOTIDE SEQUENCE [LARGE SCALE GENOMIC DNA]</scope>
    <source>
        <strain evidence="4 5">NML 110608</strain>
    </source>
</reference>
<dbReference type="InterPro" id="IPR036390">
    <property type="entry name" value="WH_DNA-bd_sf"/>
</dbReference>
<accession>A0A1E3ABT6</accession>
<feature type="domain" description="HTH deoR-type" evidence="3">
    <location>
        <begin position="2"/>
        <end position="57"/>
    </location>
</feature>
<keyword evidence="1" id="KW-0805">Transcription regulation</keyword>
<dbReference type="InterPro" id="IPR051534">
    <property type="entry name" value="CBASS_pafABC_assoc_protein"/>
</dbReference>
<comment type="caution">
    <text evidence="4">The sequence shown here is derived from an EMBL/GenBank/DDBJ whole genome shotgun (WGS) entry which is preliminary data.</text>
</comment>
<proteinExistence type="predicted"/>
<dbReference type="PANTHER" id="PTHR34580">
    <property type="match status" value="1"/>
</dbReference>
<dbReference type="RefSeq" id="WP_069152255.1">
    <property type="nucleotide sequence ID" value="NZ_MCGH01000002.1"/>
</dbReference>
<dbReference type="AlphaFoldDB" id="A0A1E3ABT6"/>